<organism evidence="4 5">
    <name type="scientific">Dipteronia sinensis</name>
    <dbReference type="NCBI Taxonomy" id="43782"/>
    <lineage>
        <taxon>Eukaryota</taxon>
        <taxon>Viridiplantae</taxon>
        <taxon>Streptophyta</taxon>
        <taxon>Embryophyta</taxon>
        <taxon>Tracheophyta</taxon>
        <taxon>Spermatophyta</taxon>
        <taxon>Magnoliopsida</taxon>
        <taxon>eudicotyledons</taxon>
        <taxon>Gunneridae</taxon>
        <taxon>Pentapetalae</taxon>
        <taxon>rosids</taxon>
        <taxon>malvids</taxon>
        <taxon>Sapindales</taxon>
        <taxon>Sapindaceae</taxon>
        <taxon>Hippocastanoideae</taxon>
        <taxon>Acereae</taxon>
        <taxon>Dipteronia</taxon>
    </lineage>
</organism>
<comment type="caution">
    <text evidence="4">The sequence shown here is derived from an EMBL/GenBank/DDBJ whole genome shotgun (WGS) entry which is preliminary data.</text>
</comment>
<evidence type="ECO:0000313" key="4">
    <source>
        <dbReference type="EMBL" id="KAK3232430.1"/>
    </source>
</evidence>
<dbReference type="AlphaFoldDB" id="A0AAE0BAR9"/>
<feature type="coiled-coil region" evidence="1">
    <location>
        <begin position="15"/>
        <end position="49"/>
    </location>
</feature>
<dbReference type="GO" id="GO:0080188">
    <property type="term" value="P:gene silencing by siRNA-directed DNA methylation"/>
    <property type="evidence" value="ECO:0007669"/>
    <property type="project" value="InterPro"/>
</dbReference>
<evidence type="ECO:0000313" key="5">
    <source>
        <dbReference type="Proteomes" id="UP001281410"/>
    </source>
</evidence>
<sequence>MSNLREGKEKMVEMLSEFDKVSSRLEAKEKELEEREKQLQLKKTQMEAEHKRKMSYYTNMRENKTLKRKMVELGNKMETKRALKSDIESLRSQIDMMKRKEEVEKKLEGILVELAEKEEELSNVQEENTVLVVKERTTSEELQDARTELINILMNQSETSQYVIGVRMMGLIETKPFMNEMKKRFTGEEVEINSMMLCSLCENYLQDPDWHPFTIFYGDDGNTKEILNVEDSRLNVLKEEHGGEVYNAVTKALFERHEYNPSGGYAVPELWNFRENRKATIKEVILHVVKHGTEPDPKKTSATTTINGKGVDPEKTTTAAVPKTTTSTVQEGKGGGKVRKRQCKSGSISEK</sequence>
<dbReference type="Proteomes" id="UP001281410">
    <property type="component" value="Unassembled WGS sequence"/>
</dbReference>
<evidence type="ECO:0000259" key="3">
    <source>
        <dbReference type="Pfam" id="PF03469"/>
    </source>
</evidence>
<name>A0AAE0BAR9_9ROSI</name>
<feature type="region of interest" description="Disordered" evidence="2">
    <location>
        <begin position="293"/>
        <end position="351"/>
    </location>
</feature>
<dbReference type="InterPro" id="IPR005379">
    <property type="entry name" value="FDM1-5/IDN2_XH"/>
</dbReference>
<keyword evidence="5" id="KW-1185">Reference proteome</keyword>
<feature type="compositionally biased region" description="Low complexity" evidence="2">
    <location>
        <begin position="316"/>
        <end position="329"/>
    </location>
</feature>
<dbReference type="PANTHER" id="PTHR21596">
    <property type="entry name" value="RIBONUCLEASE P SUBUNIT P38"/>
    <property type="match status" value="1"/>
</dbReference>
<dbReference type="Pfam" id="PF03469">
    <property type="entry name" value="XH"/>
    <property type="match status" value="1"/>
</dbReference>
<feature type="domain" description="Factor of DNA methylation 1-5/IDN2" evidence="3">
    <location>
        <begin position="167"/>
        <end position="291"/>
    </location>
</feature>
<dbReference type="InterPro" id="IPR045177">
    <property type="entry name" value="FDM1-5/IDN2"/>
</dbReference>
<gene>
    <name evidence="4" type="ORF">Dsin_004311</name>
</gene>
<protein>
    <recommendedName>
        <fullName evidence="3">Factor of DNA methylation 1-5/IDN2 domain-containing protein</fullName>
    </recommendedName>
</protein>
<reference evidence="4" key="1">
    <citation type="journal article" date="2023" name="Plant J.">
        <title>Genome sequences and population genomics provide insights into the demographic history, inbreeding, and mutation load of two 'living fossil' tree species of Dipteronia.</title>
        <authorList>
            <person name="Feng Y."/>
            <person name="Comes H.P."/>
            <person name="Chen J."/>
            <person name="Zhu S."/>
            <person name="Lu R."/>
            <person name="Zhang X."/>
            <person name="Li P."/>
            <person name="Qiu J."/>
            <person name="Olsen K.M."/>
            <person name="Qiu Y."/>
        </authorList>
    </citation>
    <scope>NUCLEOTIDE SEQUENCE</scope>
    <source>
        <strain evidence="4">NBL</strain>
    </source>
</reference>
<keyword evidence="1" id="KW-0175">Coiled coil</keyword>
<evidence type="ECO:0000256" key="1">
    <source>
        <dbReference type="SAM" id="Coils"/>
    </source>
</evidence>
<feature type="coiled-coil region" evidence="1">
    <location>
        <begin position="80"/>
        <end position="134"/>
    </location>
</feature>
<dbReference type="EMBL" id="JANJYJ010000001">
    <property type="protein sequence ID" value="KAK3232430.1"/>
    <property type="molecule type" value="Genomic_DNA"/>
</dbReference>
<accession>A0AAE0BAR9</accession>
<dbReference type="PANTHER" id="PTHR21596:SF23">
    <property type="entry name" value="FACTOR OF DNA METHYLATION 4"/>
    <property type="match status" value="1"/>
</dbReference>
<proteinExistence type="predicted"/>
<evidence type="ECO:0000256" key="2">
    <source>
        <dbReference type="SAM" id="MobiDB-lite"/>
    </source>
</evidence>